<keyword evidence="4" id="KW-1185">Reference proteome</keyword>
<sequence length="376" mass="42653">MSYYSETTKSKLPVTTTSSTIETQIQGILPSKGNNNSYNNDQAINNNISYATSQNKNDNANDYVVNSAVSNNINSNNNNNNNNSNSYDMEEAYIYDETEVAETYESVDTSYNSNESVLIDNHTQIIMVVFTIIILFIFSLTLIKLKNRSNDNKPIQEKSIYDQNKPLPLISPSLLKKHNQTYQQIPSLQIQNSTVINMDYNNSYMIPNQNQNIKEYDIQQQQQQQQYDYNDRISFLALGDSAIEPRQKSLALKEDIIKQSKDNIPIPLIHLNKTEGTKGRDEVNKDDEDDINLKAVEPLPGTVIPSKKSSQKFSNNRLLQESHDFLKKMSKGVKNHLKQNSIISTSSKSNTSTSFNSDANNINNSNNHRILSSLKE</sequence>
<name>A0A1Y2FRC4_9FUNG</name>
<dbReference type="EMBL" id="MCOG01000002">
    <property type="protein sequence ID" value="ORY86562.1"/>
    <property type="molecule type" value="Genomic_DNA"/>
</dbReference>
<dbReference type="AlphaFoldDB" id="A0A1Y2FRC4"/>
<comment type="caution">
    <text evidence="3">The sequence shown here is derived from an EMBL/GenBank/DDBJ whole genome shotgun (WGS) entry which is preliminary data.</text>
</comment>
<keyword evidence="2" id="KW-0812">Transmembrane</keyword>
<proteinExistence type="predicted"/>
<gene>
    <name evidence="3" type="ORF">LY90DRAFT_663210</name>
</gene>
<reference evidence="3 4" key="1">
    <citation type="submission" date="2016-08" db="EMBL/GenBank/DDBJ databases">
        <title>A Parts List for Fungal Cellulosomes Revealed by Comparative Genomics.</title>
        <authorList>
            <consortium name="DOE Joint Genome Institute"/>
            <person name="Haitjema C.H."/>
            <person name="Gilmore S.P."/>
            <person name="Henske J.K."/>
            <person name="Solomon K.V."/>
            <person name="De Groot R."/>
            <person name="Kuo A."/>
            <person name="Mondo S.J."/>
            <person name="Salamov A.A."/>
            <person name="Labutti K."/>
            <person name="Zhao Z."/>
            <person name="Chiniquy J."/>
            <person name="Barry K."/>
            <person name="Brewer H.M."/>
            <person name="Purvine S.O."/>
            <person name="Wright A.T."/>
            <person name="Boxma B."/>
            <person name="Van Alen T."/>
            <person name="Hackstein J.H."/>
            <person name="Baker S.E."/>
            <person name="Grigoriev I.V."/>
            <person name="O'Malley M.A."/>
        </authorList>
    </citation>
    <scope>NUCLEOTIDE SEQUENCE [LARGE SCALE GENOMIC DNA]</scope>
    <source>
        <strain evidence="3 4">G1</strain>
    </source>
</reference>
<feature type="region of interest" description="Disordered" evidence="1">
    <location>
        <begin position="337"/>
        <end position="376"/>
    </location>
</feature>
<protein>
    <submittedName>
        <fullName evidence="3">Uncharacterized protein</fullName>
    </submittedName>
</protein>
<evidence type="ECO:0000313" key="4">
    <source>
        <dbReference type="Proteomes" id="UP000193920"/>
    </source>
</evidence>
<keyword evidence="2" id="KW-1133">Transmembrane helix</keyword>
<keyword evidence="2" id="KW-0472">Membrane</keyword>
<organism evidence="3 4">
    <name type="scientific">Neocallimastix californiae</name>
    <dbReference type="NCBI Taxonomy" id="1754190"/>
    <lineage>
        <taxon>Eukaryota</taxon>
        <taxon>Fungi</taxon>
        <taxon>Fungi incertae sedis</taxon>
        <taxon>Chytridiomycota</taxon>
        <taxon>Chytridiomycota incertae sedis</taxon>
        <taxon>Neocallimastigomycetes</taxon>
        <taxon>Neocallimastigales</taxon>
        <taxon>Neocallimastigaceae</taxon>
        <taxon>Neocallimastix</taxon>
    </lineage>
</organism>
<feature type="transmembrane region" description="Helical" evidence="2">
    <location>
        <begin position="125"/>
        <end position="143"/>
    </location>
</feature>
<evidence type="ECO:0000313" key="3">
    <source>
        <dbReference type="EMBL" id="ORY86562.1"/>
    </source>
</evidence>
<dbReference type="Proteomes" id="UP000193920">
    <property type="component" value="Unassembled WGS sequence"/>
</dbReference>
<evidence type="ECO:0000256" key="1">
    <source>
        <dbReference type="SAM" id="MobiDB-lite"/>
    </source>
</evidence>
<feature type="compositionally biased region" description="Low complexity" evidence="1">
    <location>
        <begin position="340"/>
        <end position="376"/>
    </location>
</feature>
<accession>A0A1Y2FRC4</accession>
<evidence type="ECO:0000256" key="2">
    <source>
        <dbReference type="SAM" id="Phobius"/>
    </source>
</evidence>